<keyword evidence="3" id="KW-1185">Reference proteome</keyword>
<dbReference type="Proteomes" id="UP000236752">
    <property type="component" value="Unassembled WGS sequence"/>
</dbReference>
<sequence length="107" mass="11106">MRLAVVLLAITSLLGCTTAQKDEFARNAAKSATSKVLVERYPGLPLEPAVNCVIDNANSTQILALATDSVTGPTESTVQIVSGILQKPETVQCLGVAAGQLLLGSRI</sequence>
<gene>
    <name evidence="2" type="ORF">SAMN04488045_0868</name>
</gene>
<evidence type="ECO:0000256" key="1">
    <source>
        <dbReference type="SAM" id="SignalP"/>
    </source>
</evidence>
<accession>A0A1H5U5E4</accession>
<evidence type="ECO:0008006" key="4">
    <source>
        <dbReference type="Google" id="ProtNLM"/>
    </source>
</evidence>
<dbReference type="PROSITE" id="PS51257">
    <property type="entry name" value="PROKAR_LIPOPROTEIN"/>
    <property type="match status" value="1"/>
</dbReference>
<dbReference type="RefSeq" id="WP_103909212.1">
    <property type="nucleotide sequence ID" value="NZ_FNUZ01000001.1"/>
</dbReference>
<feature type="chain" id="PRO_5009285809" description="Succinate dehydrogenase" evidence="1">
    <location>
        <begin position="22"/>
        <end position="107"/>
    </location>
</feature>
<feature type="signal peptide" evidence="1">
    <location>
        <begin position="1"/>
        <end position="21"/>
    </location>
</feature>
<name>A0A1H5U5E4_9RHOB</name>
<reference evidence="2 3" key="1">
    <citation type="submission" date="2016-10" db="EMBL/GenBank/DDBJ databases">
        <authorList>
            <person name="de Groot N.N."/>
        </authorList>
    </citation>
    <scope>NUCLEOTIDE SEQUENCE [LARGE SCALE GENOMIC DNA]</scope>
    <source>
        <strain evidence="2 3">DSM 26915</strain>
    </source>
</reference>
<dbReference type="EMBL" id="FNUZ01000001">
    <property type="protein sequence ID" value="SEF70220.1"/>
    <property type="molecule type" value="Genomic_DNA"/>
</dbReference>
<keyword evidence="1" id="KW-0732">Signal</keyword>
<proteinExistence type="predicted"/>
<dbReference type="OrthoDB" id="7867642at2"/>
<evidence type="ECO:0000313" key="2">
    <source>
        <dbReference type="EMBL" id="SEF70220.1"/>
    </source>
</evidence>
<evidence type="ECO:0000313" key="3">
    <source>
        <dbReference type="Proteomes" id="UP000236752"/>
    </source>
</evidence>
<protein>
    <recommendedName>
        <fullName evidence="4">Succinate dehydrogenase</fullName>
    </recommendedName>
</protein>
<dbReference type="AlphaFoldDB" id="A0A1H5U5E4"/>
<organism evidence="2 3">
    <name type="scientific">Thalassococcus halodurans</name>
    <dbReference type="NCBI Taxonomy" id="373675"/>
    <lineage>
        <taxon>Bacteria</taxon>
        <taxon>Pseudomonadati</taxon>
        <taxon>Pseudomonadota</taxon>
        <taxon>Alphaproteobacteria</taxon>
        <taxon>Rhodobacterales</taxon>
        <taxon>Roseobacteraceae</taxon>
        <taxon>Thalassococcus</taxon>
    </lineage>
</organism>